<feature type="transmembrane region" description="Helical" evidence="1">
    <location>
        <begin position="28"/>
        <end position="52"/>
    </location>
</feature>
<reference evidence="3 4" key="1">
    <citation type="submission" date="2020-06" db="EMBL/GenBank/DDBJ databases">
        <title>Actinokineospora xiongansis sp. nov., isolated from soil of Baiyangdian.</title>
        <authorList>
            <person name="Zhang X."/>
        </authorList>
    </citation>
    <scope>NUCLEOTIDE SEQUENCE [LARGE SCALE GENOMIC DNA]</scope>
    <source>
        <strain evidence="3 4">HBU206404</strain>
    </source>
</reference>
<feature type="transmembrane region" description="Helical" evidence="1">
    <location>
        <begin position="169"/>
        <end position="187"/>
    </location>
</feature>
<accession>A0ABR7L5K4</accession>
<feature type="transmembrane region" description="Helical" evidence="1">
    <location>
        <begin position="102"/>
        <end position="122"/>
    </location>
</feature>
<dbReference type="EMBL" id="JABVED010000006">
    <property type="protein sequence ID" value="MBC6447976.1"/>
    <property type="molecule type" value="Genomic_DNA"/>
</dbReference>
<dbReference type="PANTHER" id="PTHR36435">
    <property type="entry name" value="SLR1288 PROTEIN"/>
    <property type="match status" value="1"/>
</dbReference>
<keyword evidence="1" id="KW-0472">Membrane</keyword>
<organism evidence="3 4">
    <name type="scientific">Actinokineospora xionganensis</name>
    <dbReference type="NCBI Taxonomy" id="2684470"/>
    <lineage>
        <taxon>Bacteria</taxon>
        <taxon>Bacillati</taxon>
        <taxon>Actinomycetota</taxon>
        <taxon>Actinomycetes</taxon>
        <taxon>Pseudonocardiales</taxon>
        <taxon>Pseudonocardiaceae</taxon>
        <taxon>Actinokineospora</taxon>
    </lineage>
</organism>
<feature type="transmembrane region" description="Helical" evidence="1">
    <location>
        <begin position="58"/>
        <end position="81"/>
    </location>
</feature>
<protein>
    <submittedName>
        <fullName evidence="3">CPBP family intramembrane metalloprotease</fullName>
    </submittedName>
</protein>
<keyword evidence="4" id="KW-1185">Reference proteome</keyword>
<gene>
    <name evidence="3" type="ORF">GPZ80_12435</name>
</gene>
<keyword evidence="3" id="KW-0482">Metalloprotease</keyword>
<name>A0ABR7L5K4_9PSEU</name>
<dbReference type="GO" id="GO:0008237">
    <property type="term" value="F:metallopeptidase activity"/>
    <property type="evidence" value="ECO:0007669"/>
    <property type="project" value="UniProtKB-KW"/>
</dbReference>
<evidence type="ECO:0000313" key="3">
    <source>
        <dbReference type="EMBL" id="MBC6447976.1"/>
    </source>
</evidence>
<keyword evidence="3" id="KW-0378">Hydrolase</keyword>
<keyword evidence="1" id="KW-0812">Transmembrane</keyword>
<dbReference type="Proteomes" id="UP000734823">
    <property type="component" value="Unassembled WGS sequence"/>
</dbReference>
<keyword evidence="3" id="KW-0645">Protease</keyword>
<feature type="transmembrane region" description="Helical" evidence="1">
    <location>
        <begin position="253"/>
        <end position="272"/>
    </location>
</feature>
<feature type="transmembrane region" description="Helical" evidence="1">
    <location>
        <begin position="220"/>
        <end position="241"/>
    </location>
</feature>
<proteinExistence type="predicted"/>
<dbReference type="Pfam" id="PF02517">
    <property type="entry name" value="Rce1-like"/>
    <property type="match status" value="1"/>
</dbReference>
<sequence length="293" mass="31817">MATRIEQAPGTPYHLQAKTAAYRWWKPLLALVLVSVVFVLGQLLSLVLQVMFGLPEGSLPWGMLPLVAGLALTLVPGVMLIARVVDRRPGGTVSSVLGRIRLPWLGWCLLIAALTLVANLLIRGEALEWSSVTPLKLAPVLVYLPFIVFQAAGEEYVFRGLLIQSFASWFRTPWIGALISTALFGLAHDYSDPMIIAEFVVFSLTLVWITLRTGGLEAAVAYHSINNLLALTVSLMSGVHTEQGATQSTPREMIVTIGGHLAFAALITWLAARKDITGTSSPAIDQGLRDPRR</sequence>
<evidence type="ECO:0000313" key="4">
    <source>
        <dbReference type="Proteomes" id="UP000734823"/>
    </source>
</evidence>
<feature type="transmembrane region" description="Helical" evidence="1">
    <location>
        <begin position="193"/>
        <end position="211"/>
    </location>
</feature>
<dbReference type="RefSeq" id="WP_187220484.1">
    <property type="nucleotide sequence ID" value="NZ_JABVED010000006.1"/>
</dbReference>
<dbReference type="InterPro" id="IPR052710">
    <property type="entry name" value="CAAX_protease"/>
</dbReference>
<feature type="domain" description="CAAX prenyl protease 2/Lysostaphin resistance protein A-like" evidence="2">
    <location>
        <begin position="139"/>
        <end position="229"/>
    </location>
</feature>
<feature type="transmembrane region" description="Helical" evidence="1">
    <location>
        <begin position="137"/>
        <end position="157"/>
    </location>
</feature>
<comment type="caution">
    <text evidence="3">The sequence shown here is derived from an EMBL/GenBank/DDBJ whole genome shotgun (WGS) entry which is preliminary data.</text>
</comment>
<evidence type="ECO:0000256" key="1">
    <source>
        <dbReference type="SAM" id="Phobius"/>
    </source>
</evidence>
<evidence type="ECO:0000259" key="2">
    <source>
        <dbReference type="Pfam" id="PF02517"/>
    </source>
</evidence>
<dbReference type="InterPro" id="IPR003675">
    <property type="entry name" value="Rce1/LyrA-like_dom"/>
</dbReference>
<dbReference type="PANTHER" id="PTHR36435:SF1">
    <property type="entry name" value="CAAX AMINO TERMINAL PROTEASE FAMILY PROTEIN"/>
    <property type="match status" value="1"/>
</dbReference>
<keyword evidence="1" id="KW-1133">Transmembrane helix</keyword>